<gene>
    <name evidence="3" type="ORF">GFB49_09410</name>
</gene>
<dbReference type="EMBL" id="WIBF01000004">
    <property type="protein sequence ID" value="MQQ08668.1"/>
    <property type="molecule type" value="Genomic_DNA"/>
</dbReference>
<dbReference type="Pfam" id="PF09835">
    <property type="entry name" value="DUF2062"/>
    <property type="match status" value="1"/>
</dbReference>
<reference evidence="3 4" key="1">
    <citation type="submission" date="2019-10" db="EMBL/GenBank/DDBJ databases">
        <title>Epibacterium sp. nov., isolated from seawater.</title>
        <authorList>
            <person name="Zhang X."/>
            <person name="Li N."/>
        </authorList>
    </citation>
    <scope>NUCLEOTIDE SEQUENCE [LARGE SCALE GENOMIC DNA]</scope>
    <source>
        <strain evidence="3 4">SM1979</strain>
    </source>
</reference>
<evidence type="ECO:0000259" key="2">
    <source>
        <dbReference type="Pfam" id="PF09835"/>
    </source>
</evidence>
<keyword evidence="1" id="KW-1133">Transmembrane helix</keyword>
<dbReference type="Proteomes" id="UP000444174">
    <property type="component" value="Unassembled WGS sequence"/>
</dbReference>
<evidence type="ECO:0000313" key="3">
    <source>
        <dbReference type="EMBL" id="MQQ08668.1"/>
    </source>
</evidence>
<organism evidence="3 4">
    <name type="scientific">Tritonibacter litoralis</name>
    <dbReference type="NCBI Taxonomy" id="2662264"/>
    <lineage>
        <taxon>Bacteria</taxon>
        <taxon>Pseudomonadati</taxon>
        <taxon>Pseudomonadota</taxon>
        <taxon>Alphaproteobacteria</taxon>
        <taxon>Rhodobacterales</taxon>
        <taxon>Paracoccaceae</taxon>
        <taxon>Tritonibacter</taxon>
    </lineage>
</organism>
<sequence>MVFKRRDRRPPLRMIADFLWPRGGWGRAFLYVKHRIRRLPDSPERIARGVGVGVFTTFTPFYGMHFVVAAILARLFNGNILAALSGTFFGNPLTYVPIGVVSLQVGHWILGADLVEDVDTSLVSKFLDAGRDLKNNLIALFTDAHADWTGLIRFFDEVFYPYLLGGLLPGVIAGTVCYMLSLPVIHAYQQRRRARIKAKFDAIKRAAAISDTELAPMQRGNDDLATADTPEPLRKAN</sequence>
<dbReference type="PANTHER" id="PTHR40547:SF1">
    <property type="entry name" value="SLL0298 PROTEIN"/>
    <property type="match status" value="1"/>
</dbReference>
<keyword evidence="1" id="KW-0472">Membrane</keyword>
<proteinExistence type="predicted"/>
<protein>
    <submittedName>
        <fullName evidence="3">DUF2062 domain-containing protein</fullName>
    </submittedName>
</protein>
<keyword evidence="4" id="KW-1185">Reference proteome</keyword>
<feature type="transmembrane region" description="Helical" evidence="1">
    <location>
        <begin position="159"/>
        <end position="185"/>
    </location>
</feature>
<dbReference type="PANTHER" id="PTHR40547">
    <property type="entry name" value="SLL0298 PROTEIN"/>
    <property type="match status" value="1"/>
</dbReference>
<keyword evidence="1" id="KW-0812">Transmembrane</keyword>
<evidence type="ECO:0000313" key="4">
    <source>
        <dbReference type="Proteomes" id="UP000444174"/>
    </source>
</evidence>
<dbReference type="RefSeq" id="WP_153215597.1">
    <property type="nucleotide sequence ID" value="NZ_WIBF01000004.1"/>
</dbReference>
<feature type="transmembrane region" description="Helical" evidence="1">
    <location>
        <begin position="46"/>
        <end position="72"/>
    </location>
</feature>
<name>A0A843YFQ8_9RHOB</name>
<dbReference type="InterPro" id="IPR018639">
    <property type="entry name" value="DUF2062"/>
</dbReference>
<feature type="domain" description="DUF2062" evidence="2">
    <location>
        <begin position="27"/>
        <end position="193"/>
    </location>
</feature>
<dbReference type="AlphaFoldDB" id="A0A843YFQ8"/>
<comment type="caution">
    <text evidence="3">The sequence shown here is derived from an EMBL/GenBank/DDBJ whole genome shotgun (WGS) entry which is preliminary data.</text>
</comment>
<evidence type="ECO:0000256" key="1">
    <source>
        <dbReference type="SAM" id="Phobius"/>
    </source>
</evidence>
<accession>A0A843YFQ8</accession>